<evidence type="ECO:0000313" key="5">
    <source>
        <dbReference type="Proteomes" id="UP000272560"/>
    </source>
</evidence>
<dbReference type="GO" id="GO:0004180">
    <property type="term" value="F:carboxypeptidase activity"/>
    <property type="evidence" value="ECO:0007669"/>
    <property type="project" value="UniProtKB-KW"/>
</dbReference>
<dbReference type="PANTHER" id="PTHR34385">
    <property type="entry name" value="D-ALANYL-D-ALANINE CARBOXYPEPTIDASE"/>
    <property type="match status" value="1"/>
</dbReference>
<organism evidence="4 5">
    <name type="scientific">Arthrobacter cheniae</name>
    <dbReference type="NCBI Taxonomy" id="1258888"/>
    <lineage>
        <taxon>Bacteria</taxon>
        <taxon>Bacillati</taxon>
        <taxon>Actinomycetota</taxon>
        <taxon>Actinomycetes</taxon>
        <taxon>Micrococcales</taxon>
        <taxon>Micrococcaceae</taxon>
        <taxon>Arthrobacter</taxon>
    </lineage>
</organism>
<evidence type="ECO:0000256" key="2">
    <source>
        <dbReference type="SAM" id="SignalP"/>
    </source>
</evidence>
<feature type="domain" description="D-alanyl-D-alanine carboxypeptidase-like core" evidence="3">
    <location>
        <begin position="153"/>
        <end position="281"/>
    </location>
</feature>
<name>A0A3A5M5E3_9MICC</name>
<dbReference type="Pfam" id="PF02557">
    <property type="entry name" value="VanY"/>
    <property type="match status" value="1"/>
</dbReference>
<feature type="compositionally biased region" description="Pro residues" evidence="1">
    <location>
        <begin position="80"/>
        <end position="101"/>
    </location>
</feature>
<feature type="compositionally biased region" description="Low complexity" evidence="1">
    <location>
        <begin position="33"/>
        <end position="48"/>
    </location>
</feature>
<dbReference type="InterPro" id="IPR058193">
    <property type="entry name" value="VanY/YodJ_core_dom"/>
</dbReference>
<dbReference type="PANTHER" id="PTHR34385:SF1">
    <property type="entry name" value="PEPTIDOGLYCAN L-ALANYL-D-GLUTAMATE ENDOPEPTIDASE CWLK"/>
    <property type="match status" value="1"/>
</dbReference>
<dbReference type="InterPro" id="IPR009045">
    <property type="entry name" value="Zn_M74/Hedgehog-like"/>
</dbReference>
<evidence type="ECO:0000259" key="3">
    <source>
        <dbReference type="Pfam" id="PF02557"/>
    </source>
</evidence>
<feature type="signal peptide" evidence="2">
    <location>
        <begin position="1"/>
        <end position="25"/>
    </location>
</feature>
<dbReference type="CDD" id="cd14852">
    <property type="entry name" value="LD-carboxypeptidase"/>
    <property type="match status" value="1"/>
</dbReference>
<dbReference type="OrthoDB" id="9792074at2"/>
<feature type="compositionally biased region" description="Low complexity" evidence="1">
    <location>
        <begin position="102"/>
        <end position="111"/>
    </location>
</feature>
<protein>
    <submittedName>
        <fullName evidence="4">D-alanyl-D-alanine carboxypeptidase family protein</fullName>
    </submittedName>
</protein>
<keyword evidence="2" id="KW-0732">Signal</keyword>
<reference evidence="4 5" key="1">
    <citation type="submission" date="2018-09" db="EMBL/GenBank/DDBJ databases">
        <title>Novel species of Arthrobacter.</title>
        <authorList>
            <person name="Liu Q."/>
            <person name="Xin Y.-H."/>
        </authorList>
    </citation>
    <scope>NUCLEOTIDE SEQUENCE [LARGE SCALE GENOMIC DNA]</scope>
    <source>
        <strain evidence="4 5">Hz2</strain>
    </source>
</reference>
<dbReference type="Proteomes" id="UP000272560">
    <property type="component" value="Unassembled WGS sequence"/>
</dbReference>
<dbReference type="SUPFAM" id="SSF55166">
    <property type="entry name" value="Hedgehog/DD-peptidase"/>
    <property type="match status" value="1"/>
</dbReference>
<dbReference type="AlphaFoldDB" id="A0A3A5M5E3"/>
<proteinExistence type="predicted"/>
<dbReference type="RefSeq" id="WP_120147043.1">
    <property type="nucleotide sequence ID" value="NZ_QZVT01000001.1"/>
</dbReference>
<feature type="chain" id="PRO_5017209862" evidence="2">
    <location>
        <begin position="26"/>
        <end position="308"/>
    </location>
</feature>
<keyword evidence="4" id="KW-0121">Carboxypeptidase</keyword>
<keyword evidence="4" id="KW-0645">Protease</keyword>
<sequence>MRLLPSVAVALLTVTLTAAALSACAAPAPTADTVTSAASTPSSAPRPAGDLPTPPGVLPAPEQREPVPSVTGSGAAARPPTVPPASAPVTTPAPLPPPSPARSPSATADAAGLHTDPGAVDVVVNKRRPLTPPDYAPADLRRPDVATATDNALLRPDAATAVEELFAAAGEDGVGLVVVSGYRSYANQEATYAYWVGEYGDASGADTVSARPGYSEHQTGLAFDIGQADGACTLVLCFRDNPAAQWAAANAAEFGIILRYPQGFDVITGFSAESWHFRYVGRDTSLAMRAAGTETLEEHFGLSPAPSY</sequence>
<dbReference type="InterPro" id="IPR052179">
    <property type="entry name" value="DD-CPase-like"/>
</dbReference>
<dbReference type="GO" id="GO:0006508">
    <property type="term" value="P:proteolysis"/>
    <property type="evidence" value="ECO:0007669"/>
    <property type="project" value="InterPro"/>
</dbReference>
<gene>
    <name evidence="4" type="ORF">D6T63_00275</name>
</gene>
<evidence type="ECO:0000313" key="4">
    <source>
        <dbReference type="EMBL" id="RJT82937.1"/>
    </source>
</evidence>
<comment type="caution">
    <text evidence="4">The sequence shown here is derived from an EMBL/GenBank/DDBJ whole genome shotgun (WGS) entry which is preliminary data.</text>
</comment>
<keyword evidence="5" id="KW-1185">Reference proteome</keyword>
<keyword evidence="4" id="KW-0378">Hydrolase</keyword>
<dbReference type="PROSITE" id="PS51257">
    <property type="entry name" value="PROKAR_LIPOPROTEIN"/>
    <property type="match status" value="1"/>
</dbReference>
<feature type="region of interest" description="Disordered" evidence="1">
    <location>
        <begin position="33"/>
        <end position="120"/>
    </location>
</feature>
<dbReference type="EMBL" id="QZVT01000001">
    <property type="protein sequence ID" value="RJT82937.1"/>
    <property type="molecule type" value="Genomic_DNA"/>
</dbReference>
<evidence type="ECO:0000256" key="1">
    <source>
        <dbReference type="SAM" id="MobiDB-lite"/>
    </source>
</evidence>
<accession>A0A3A5M5E3</accession>
<dbReference type="Gene3D" id="3.30.1380.10">
    <property type="match status" value="1"/>
</dbReference>
<dbReference type="InterPro" id="IPR003709">
    <property type="entry name" value="VanY-like_core_dom"/>
</dbReference>